<dbReference type="GO" id="GO:0003677">
    <property type="term" value="F:DNA binding"/>
    <property type="evidence" value="ECO:0007669"/>
    <property type="project" value="InterPro"/>
</dbReference>
<dbReference type="STRING" id="39482.ERS852491_03074"/>
<protein>
    <submittedName>
        <fullName evidence="2">Transposase and inactivated derivatives</fullName>
    </submittedName>
</protein>
<dbReference type="SMART" id="SM01321">
    <property type="entry name" value="Y1_Tnp"/>
    <property type="match status" value="1"/>
</dbReference>
<dbReference type="AlphaFoldDB" id="A0A174HFN9"/>
<evidence type="ECO:0000313" key="2">
    <source>
        <dbReference type="EMBL" id="CUO71940.1"/>
    </source>
</evidence>
<proteinExistence type="predicted"/>
<reference evidence="2 3" key="1">
    <citation type="submission" date="2015-09" db="EMBL/GenBank/DDBJ databases">
        <authorList>
            <consortium name="Pathogen Informatics"/>
        </authorList>
    </citation>
    <scope>NUCLEOTIDE SEQUENCE [LARGE SCALE GENOMIC DNA]</scope>
    <source>
        <strain evidence="2 3">2789STDY5834876</strain>
    </source>
</reference>
<feature type="domain" description="Transposase IS200-like" evidence="1">
    <location>
        <begin position="9"/>
        <end position="123"/>
    </location>
</feature>
<dbReference type="Pfam" id="PF01797">
    <property type="entry name" value="Y1_Tnp"/>
    <property type="match status" value="1"/>
</dbReference>
<dbReference type="OrthoDB" id="9788881at2"/>
<evidence type="ECO:0000259" key="1">
    <source>
        <dbReference type="SMART" id="SM01321"/>
    </source>
</evidence>
<organism evidence="2 3">
    <name type="scientific">Faecalicatena contorta</name>
    <dbReference type="NCBI Taxonomy" id="39482"/>
    <lineage>
        <taxon>Bacteria</taxon>
        <taxon>Bacillati</taxon>
        <taxon>Bacillota</taxon>
        <taxon>Clostridia</taxon>
        <taxon>Lachnospirales</taxon>
        <taxon>Lachnospiraceae</taxon>
        <taxon>Faecalicatena</taxon>
    </lineage>
</organism>
<evidence type="ECO:0000313" key="3">
    <source>
        <dbReference type="Proteomes" id="UP000095544"/>
    </source>
</evidence>
<dbReference type="SUPFAM" id="SSF143422">
    <property type="entry name" value="Transposase IS200-like"/>
    <property type="match status" value="1"/>
</dbReference>
<dbReference type="PANTHER" id="PTHR34322:SF2">
    <property type="entry name" value="TRANSPOSASE IS200-LIKE DOMAIN-CONTAINING PROTEIN"/>
    <property type="match status" value="1"/>
</dbReference>
<name>A0A174HFN9_9FIRM</name>
<sequence>MPRKNRRESRTEVYHIIARGNNKEKIFEKNSDKIAFMNILKKRQADYLTEIYAYCVMSNHIHIMMKARYDILPRFMQRINSTYAEYYNAKYDRTGHVFQGRYYSDCVETEEYYWCCLRYIHNNPVKINLAAHPFDYEFSSAAEYRAGTAELIDEGSYNMLRTRFPNPEDFWGFHRLFEEKSFLDTVEDERIHNYERVRILVQKYMFEKQIEDIQIVLTVRKIRREFLETCMLDTGLSERKIENILKTECKGVRPLHSIFVERT</sequence>
<dbReference type="EMBL" id="CYZU01000030">
    <property type="protein sequence ID" value="CUO71940.1"/>
    <property type="molecule type" value="Genomic_DNA"/>
</dbReference>
<dbReference type="InterPro" id="IPR002686">
    <property type="entry name" value="Transposase_17"/>
</dbReference>
<accession>A0A174HFN9</accession>
<dbReference type="RefSeq" id="WP_050638989.1">
    <property type="nucleotide sequence ID" value="NZ_CABKUE010000005.1"/>
</dbReference>
<dbReference type="GO" id="GO:0004803">
    <property type="term" value="F:transposase activity"/>
    <property type="evidence" value="ECO:0007669"/>
    <property type="project" value="InterPro"/>
</dbReference>
<dbReference type="Proteomes" id="UP000095544">
    <property type="component" value="Unassembled WGS sequence"/>
</dbReference>
<dbReference type="PANTHER" id="PTHR34322">
    <property type="entry name" value="TRANSPOSASE, Y1_TNP DOMAIN-CONTAINING"/>
    <property type="match status" value="1"/>
</dbReference>
<dbReference type="InterPro" id="IPR036515">
    <property type="entry name" value="Transposase_17_sf"/>
</dbReference>
<gene>
    <name evidence="2" type="ORF">ERS852491_03074</name>
</gene>
<dbReference type="GO" id="GO:0006313">
    <property type="term" value="P:DNA transposition"/>
    <property type="evidence" value="ECO:0007669"/>
    <property type="project" value="InterPro"/>
</dbReference>
<dbReference type="Gene3D" id="3.30.70.1290">
    <property type="entry name" value="Transposase IS200-like"/>
    <property type="match status" value="1"/>
</dbReference>